<evidence type="ECO:0000313" key="3">
    <source>
        <dbReference type="EMBL" id="UOF92209.1"/>
    </source>
</evidence>
<dbReference type="InterPro" id="IPR001453">
    <property type="entry name" value="MoaB/Mog_dom"/>
</dbReference>
<evidence type="ECO:0000313" key="4">
    <source>
        <dbReference type="Proteomes" id="UP000830167"/>
    </source>
</evidence>
<comment type="similarity">
    <text evidence="1">Belongs to the MoeA family.</text>
</comment>
<dbReference type="Proteomes" id="UP000830167">
    <property type="component" value="Chromosome"/>
</dbReference>
<name>A0ABY4CQG9_9BACL</name>
<dbReference type="EC" id="2.10.1.1" evidence="1"/>
<keyword evidence="1" id="KW-0460">Magnesium</keyword>
<dbReference type="PANTHER" id="PTHR10192">
    <property type="entry name" value="MOLYBDOPTERIN BIOSYNTHESIS PROTEIN"/>
    <property type="match status" value="1"/>
</dbReference>
<dbReference type="CDD" id="cd03522">
    <property type="entry name" value="MoeA_like"/>
    <property type="match status" value="1"/>
</dbReference>
<comment type="function">
    <text evidence="1">Catalyzes the insertion of molybdate into adenylated molybdopterin with the concomitant release of AMP.</text>
</comment>
<sequence>MKEVHVTDAIGMILGHDLTKIVPGEFKGRLFKKGHRIREEDIPQLLNIGKEHIFVMEIPPGYVHENDGAQRMAEMTPMANVNVSEPHEGKVVVKSNIHGLFRVNPDRLYQLNCIGELAVVTKKTFTVVKENDSVAAFRVIPLIVKESKLFQMDTIVNRNTSDVFLEVQPFRSLRVGIVTTGSEIAKGRIEDRFGPVIKRKVESYGAFVHRQIIVGDEQARIVEALETLRDEGCELLICTGGMSVDPDDRTPSAIRTFATQVIGYGIPMLPGTMLMLAYHHDIPVFGLPGAVMFDAQTSFDFLLPRVLAGCSIQANDLAELGHGGYL</sequence>
<organism evidence="3 4">
    <name type="scientific">Fodinisporobacter ferrooxydans</name>
    <dbReference type="NCBI Taxonomy" id="2901836"/>
    <lineage>
        <taxon>Bacteria</taxon>
        <taxon>Bacillati</taxon>
        <taxon>Bacillota</taxon>
        <taxon>Bacilli</taxon>
        <taxon>Bacillales</taxon>
        <taxon>Alicyclobacillaceae</taxon>
        <taxon>Fodinisporobacter</taxon>
    </lineage>
</organism>
<dbReference type="Pfam" id="PF00994">
    <property type="entry name" value="MoCF_biosynth"/>
    <property type="match status" value="1"/>
</dbReference>
<comment type="catalytic activity">
    <reaction evidence="1">
        <text>adenylyl-molybdopterin + molybdate = Mo-molybdopterin + AMP + H(+)</text>
        <dbReference type="Rhea" id="RHEA:35047"/>
        <dbReference type="ChEBI" id="CHEBI:15378"/>
        <dbReference type="ChEBI" id="CHEBI:36264"/>
        <dbReference type="ChEBI" id="CHEBI:62727"/>
        <dbReference type="ChEBI" id="CHEBI:71302"/>
        <dbReference type="ChEBI" id="CHEBI:456215"/>
    </reaction>
</comment>
<dbReference type="PANTHER" id="PTHR10192:SF28">
    <property type="entry name" value="MOLYBDOPTERIN MOLYBDENUMTRANSFERASE"/>
    <property type="match status" value="1"/>
</dbReference>
<dbReference type="InterPro" id="IPR038987">
    <property type="entry name" value="MoeA-like"/>
</dbReference>
<dbReference type="RefSeq" id="WP_347438895.1">
    <property type="nucleotide sequence ID" value="NZ_CP089291.1"/>
</dbReference>
<keyword evidence="1" id="KW-0479">Metal-binding</keyword>
<dbReference type="Gene3D" id="3.40.980.10">
    <property type="entry name" value="MoaB/Mog-like domain"/>
    <property type="match status" value="1"/>
</dbReference>
<reference evidence="3" key="1">
    <citation type="submission" date="2021-12" db="EMBL/GenBank/DDBJ databases">
        <title>Alicyclobacillaceae gen. nov., sp. nov., isolated from chalcocite enrichment system.</title>
        <authorList>
            <person name="Jiang Z."/>
        </authorList>
    </citation>
    <scope>NUCLEOTIDE SEQUENCE</scope>
    <source>
        <strain evidence="3">MYW30-H2</strain>
    </source>
</reference>
<keyword evidence="1" id="KW-0501">Molybdenum cofactor biosynthesis</keyword>
<comment type="cofactor">
    <cofactor evidence="1">
        <name>Mg(2+)</name>
        <dbReference type="ChEBI" id="CHEBI:18420"/>
    </cofactor>
</comment>
<dbReference type="SUPFAM" id="SSF53218">
    <property type="entry name" value="Molybdenum cofactor biosynthesis proteins"/>
    <property type="match status" value="1"/>
</dbReference>
<accession>A0ABY4CQG9</accession>
<evidence type="ECO:0000259" key="2">
    <source>
        <dbReference type="SMART" id="SM00852"/>
    </source>
</evidence>
<keyword evidence="4" id="KW-1185">Reference proteome</keyword>
<keyword evidence="1" id="KW-0500">Molybdenum</keyword>
<dbReference type="InterPro" id="IPR036425">
    <property type="entry name" value="MoaB/Mog-like_dom_sf"/>
</dbReference>
<protein>
    <recommendedName>
        <fullName evidence="1">Molybdopterin molybdenumtransferase</fullName>
        <ecNumber evidence="1">2.10.1.1</ecNumber>
    </recommendedName>
</protein>
<dbReference type="EMBL" id="CP089291">
    <property type="protein sequence ID" value="UOF92209.1"/>
    <property type="molecule type" value="Genomic_DNA"/>
</dbReference>
<gene>
    <name evidence="3" type="ORF">LSG31_08610</name>
</gene>
<proteinExistence type="inferred from homology"/>
<dbReference type="SMART" id="SM00852">
    <property type="entry name" value="MoCF_biosynth"/>
    <property type="match status" value="1"/>
</dbReference>
<evidence type="ECO:0000256" key="1">
    <source>
        <dbReference type="RuleBase" id="RU365090"/>
    </source>
</evidence>
<feature type="domain" description="MoaB/Mog" evidence="2">
    <location>
        <begin position="176"/>
        <end position="308"/>
    </location>
</feature>
<keyword evidence="1" id="KW-0808">Transferase</keyword>
<comment type="pathway">
    <text evidence="1">Cofactor biosynthesis; molybdopterin biosynthesis.</text>
</comment>